<evidence type="ECO:0000313" key="2">
    <source>
        <dbReference type="EMBL" id="KJA21894.1"/>
    </source>
</evidence>
<dbReference type="EMBL" id="KN817554">
    <property type="protein sequence ID" value="KJA21894.1"/>
    <property type="molecule type" value="Genomic_DNA"/>
</dbReference>
<sequence>MARQKLCLRPEKKCDNALAAAKQRGVPWNTRTRRTRTQEDARRGGGSALRDVDIAARRRSRPRRRASSSSSGELAPLLASPALAQSLVLLATHAPPVLPALSHEAPAGPTLRILRLRASLALHVAEAVLDALRHVGVERPKRVMIVDAGVAKQRIGGINEVAEVLVEFVDGSIGWPQACECLRDSVTAAGEGGLSKGTARSGPPPPGHHKRPSAALTAFLYAFKTYA</sequence>
<accession>A0A0D2NSP3</accession>
<protein>
    <submittedName>
        <fullName evidence="2">Uncharacterized protein</fullName>
    </submittedName>
</protein>
<organism evidence="2 3">
    <name type="scientific">Hypholoma sublateritium (strain FD-334 SS-4)</name>
    <dbReference type="NCBI Taxonomy" id="945553"/>
    <lineage>
        <taxon>Eukaryota</taxon>
        <taxon>Fungi</taxon>
        <taxon>Dikarya</taxon>
        <taxon>Basidiomycota</taxon>
        <taxon>Agaricomycotina</taxon>
        <taxon>Agaricomycetes</taxon>
        <taxon>Agaricomycetidae</taxon>
        <taxon>Agaricales</taxon>
        <taxon>Agaricineae</taxon>
        <taxon>Strophariaceae</taxon>
        <taxon>Hypholoma</taxon>
    </lineage>
</organism>
<feature type="compositionally biased region" description="Basic residues" evidence="1">
    <location>
        <begin position="57"/>
        <end position="66"/>
    </location>
</feature>
<gene>
    <name evidence="2" type="ORF">HYPSUDRAFT_202589</name>
</gene>
<evidence type="ECO:0000256" key="1">
    <source>
        <dbReference type="SAM" id="MobiDB-lite"/>
    </source>
</evidence>
<reference evidence="3" key="1">
    <citation type="submission" date="2014-04" db="EMBL/GenBank/DDBJ databases">
        <title>Evolutionary Origins and Diversification of the Mycorrhizal Mutualists.</title>
        <authorList>
            <consortium name="DOE Joint Genome Institute"/>
            <consortium name="Mycorrhizal Genomics Consortium"/>
            <person name="Kohler A."/>
            <person name="Kuo A."/>
            <person name="Nagy L.G."/>
            <person name="Floudas D."/>
            <person name="Copeland A."/>
            <person name="Barry K.W."/>
            <person name="Cichocki N."/>
            <person name="Veneault-Fourrey C."/>
            <person name="LaButti K."/>
            <person name="Lindquist E.A."/>
            <person name="Lipzen A."/>
            <person name="Lundell T."/>
            <person name="Morin E."/>
            <person name="Murat C."/>
            <person name="Riley R."/>
            <person name="Ohm R."/>
            <person name="Sun H."/>
            <person name="Tunlid A."/>
            <person name="Henrissat B."/>
            <person name="Grigoriev I.V."/>
            <person name="Hibbett D.S."/>
            <person name="Martin F."/>
        </authorList>
    </citation>
    <scope>NUCLEOTIDE SEQUENCE [LARGE SCALE GENOMIC DNA]</scope>
    <source>
        <strain evidence="3">FD-334 SS-4</strain>
    </source>
</reference>
<keyword evidence="3" id="KW-1185">Reference proteome</keyword>
<proteinExistence type="predicted"/>
<evidence type="ECO:0000313" key="3">
    <source>
        <dbReference type="Proteomes" id="UP000054270"/>
    </source>
</evidence>
<dbReference type="Proteomes" id="UP000054270">
    <property type="component" value="Unassembled WGS sequence"/>
</dbReference>
<dbReference type="AlphaFoldDB" id="A0A0D2NSP3"/>
<feature type="region of interest" description="Disordered" evidence="1">
    <location>
        <begin position="192"/>
        <end position="212"/>
    </location>
</feature>
<name>A0A0D2NSP3_HYPSF</name>
<feature type="region of interest" description="Disordered" evidence="1">
    <location>
        <begin position="25"/>
        <end position="72"/>
    </location>
</feature>